<evidence type="ECO:0000256" key="5">
    <source>
        <dbReference type="SAM" id="MobiDB-lite"/>
    </source>
</evidence>
<dbReference type="InterPro" id="IPR050598">
    <property type="entry name" value="AminoAcid_Transporter"/>
</dbReference>
<evidence type="ECO:0000256" key="3">
    <source>
        <dbReference type="ARBA" id="ARBA00022989"/>
    </source>
</evidence>
<sequence length="614" mass="68855">MNGHVEPAALPAHRASTDSETEQPPRFDEQQALSTLDVACLIINKMIGGGIFVSPRIVAHLTGNKLIALSLWIFGGVYSFCSIYIYLEYGLAWPYNGGEFIYISKIFPVPPLLFASAFAWVFIASATPTSNSVTFARYINPTKDGQPDVWFTKFFACVIVVGICAVHYRLVNIGIWANDCLAVYKVLFLLVLVLAGFVETCRQGADGGLLGLGDYATTHGSPSPTNVALAILQVLYSYQGWENANYVTSEIKGAGEHKKRRLKRGAFIAISIVMFLYISFNMFVFFIMDFASVTNPRNNVAADYAISVFRTSHTKMASHAIYVNIALAAAGNIIGVTFSNARVNRDIAKHRIIPFYKFFSKSSKYGSTQWDNLGTPTGGLILQALVTCITIASYEPYRTNLTMYTYGHAVVCCALGIGVFFIRKRMNQYETSSTDPADKTYGNHWKYQVMKSSQLRYTATIFFIVVNLFLVVVPFIPSDNPDGTPRDTPSWVQPVIVTALYALGASVSLYIITFVEDLKFRGSRYNVHDPSDLSGFINYNERRWIVRYPGYPEWPWGWKSAFRLLPTLFTPLSWERIKERLFTNGEAEAAKELRRKAQQPLEPAYRLEQYLVLP</sequence>
<dbReference type="Gene3D" id="1.20.1740.10">
    <property type="entry name" value="Amino acid/polyamine transporter I"/>
    <property type="match status" value="1"/>
</dbReference>
<reference evidence="8" key="1">
    <citation type="journal article" date="2005" name="Nature">
        <title>Sequencing of Aspergillus nidulans and comparative analysis with A. fumigatus and A. oryzae.</title>
        <authorList>
            <person name="Galagan J.E."/>
            <person name="Calvo S.E."/>
            <person name="Cuomo C."/>
            <person name="Ma L.J."/>
            <person name="Wortman J.R."/>
            <person name="Batzoglou S."/>
            <person name="Lee S.I."/>
            <person name="Basturkmen M."/>
            <person name="Spevak C.C."/>
            <person name="Clutterbuck J."/>
            <person name="Kapitonov V."/>
            <person name="Jurka J."/>
            <person name="Scazzocchio C."/>
            <person name="Farman M."/>
            <person name="Butler J."/>
            <person name="Purcell S."/>
            <person name="Harris S."/>
            <person name="Braus G.H."/>
            <person name="Draht O."/>
            <person name="Busch S."/>
            <person name="D'Enfert C."/>
            <person name="Bouchier C."/>
            <person name="Goldman G.H."/>
            <person name="Bell-Pedersen D."/>
            <person name="Griffiths-Jones S."/>
            <person name="Doonan J.H."/>
            <person name="Yu J."/>
            <person name="Vienken K."/>
            <person name="Pain A."/>
            <person name="Freitag M."/>
            <person name="Selker E.U."/>
            <person name="Archer D.B."/>
            <person name="Penalva M.A."/>
            <person name="Oakley B.R."/>
            <person name="Momany M."/>
            <person name="Tanaka T."/>
            <person name="Kumagai T."/>
            <person name="Asai K."/>
            <person name="Machida M."/>
            <person name="Nierman W.C."/>
            <person name="Denning D.W."/>
            <person name="Caddick M."/>
            <person name="Hynes M."/>
            <person name="Paoletti M."/>
            <person name="Fischer R."/>
            <person name="Miller B."/>
            <person name="Dyer P."/>
            <person name="Sachs M.S."/>
            <person name="Osmani S.A."/>
            <person name="Birren B.W."/>
        </authorList>
    </citation>
    <scope>NUCLEOTIDE SEQUENCE [LARGE SCALE GENOMIC DNA]</scope>
    <source>
        <strain evidence="8">FGSC A4 / ATCC 38163 / CBS 112.46 / NRRL 194 / M139</strain>
    </source>
</reference>
<dbReference type="OrthoDB" id="4486741at2759"/>
<keyword evidence="2 6" id="KW-0812">Transmembrane</keyword>
<dbReference type="PANTHER" id="PTHR11785:SF382">
    <property type="entry name" value="LOW-AFFINITY METHIONINE PERMEASE"/>
    <property type="match status" value="1"/>
</dbReference>
<keyword evidence="4 6" id="KW-0472">Membrane</keyword>
<keyword evidence="8" id="KW-1185">Reference proteome</keyword>
<feature type="transmembrane region" description="Helical" evidence="6">
    <location>
        <begin position="66"/>
        <end position="87"/>
    </location>
</feature>
<feature type="transmembrane region" description="Helical" evidence="6">
    <location>
        <begin position="373"/>
        <end position="392"/>
    </location>
</feature>
<dbReference type="PANTHER" id="PTHR11785">
    <property type="entry name" value="AMINO ACID TRANSPORTER"/>
    <property type="match status" value="1"/>
</dbReference>
<name>Q5AQY0_EMENI</name>
<keyword evidence="3 6" id="KW-1133">Transmembrane helix</keyword>
<feature type="transmembrane region" description="Helical" evidence="6">
    <location>
        <begin position="182"/>
        <end position="198"/>
    </location>
</feature>
<dbReference type="Pfam" id="PF13520">
    <property type="entry name" value="AA_permease_2"/>
    <property type="match status" value="1"/>
</dbReference>
<dbReference type="RefSeq" id="XP_682569.1">
    <property type="nucleotide sequence ID" value="XM_677477.1"/>
</dbReference>
<feature type="transmembrane region" description="Helical" evidence="6">
    <location>
        <begin position="266"/>
        <end position="288"/>
    </location>
</feature>
<reference evidence="8" key="2">
    <citation type="journal article" date="2009" name="Fungal Genet. Biol.">
        <title>The 2008 update of the Aspergillus nidulans genome annotation: a community effort.</title>
        <authorList>
            <person name="Wortman J.R."/>
            <person name="Gilsenan J.M."/>
            <person name="Joardar V."/>
            <person name="Deegan J."/>
            <person name="Clutterbuck J."/>
            <person name="Andersen M.R."/>
            <person name="Archer D."/>
            <person name="Bencina M."/>
            <person name="Braus G."/>
            <person name="Coutinho P."/>
            <person name="von Dohren H."/>
            <person name="Doonan J."/>
            <person name="Driessen A.J."/>
            <person name="Durek P."/>
            <person name="Espeso E."/>
            <person name="Fekete E."/>
            <person name="Flipphi M."/>
            <person name="Estrada C.G."/>
            <person name="Geysens S."/>
            <person name="Goldman G."/>
            <person name="de Groot P.W."/>
            <person name="Hansen K."/>
            <person name="Harris S.D."/>
            <person name="Heinekamp T."/>
            <person name="Helmstaedt K."/>
            <person name="Henrissat B."/>
            <person name="Hofmann G."/>
            <person name="Homan T."/>
            <person name="Horio T."/>
            <person name="Horiuchi H."/>
            <person name="James S."/>
            <person name="Jones M."/>
            <person name="Karaffa L."/>
            <person name="Karanyi Z."/>
            <person name="Kato M."/>
            <person name="Keller N."/>
            <person name="Kelly D.E."/>
            <person name="Kiel J.A."/>
            <person name="Kim J.M."/>
            <person name="van der Klei I.J."/>
            <person name="Klis F.M."/>
            <person name="Kovalchuk A."/>
            <person name="Krasevec N."/>
            <person name="Kubicek C.P."/>
            <person name="Liu B."/>
            <person name="Maccabe A."/>
            <person name="Meyer V."/>
            <person name="Mirabito P."/>
            <person name="Miskei M."/>
            <person name="Mos M."/>
            <person name="Mullins J."/>
            <person name="Nelson D.R."/>
            <person name="Nielsen J."/>
            <person name="Oakley B.R."/>
            <person name="Osmani S.A."/>
            <person name="Pakula T."/>
            <person name="Paszewski A."/>
            <person name="Paulsen I."/>
            <person name="Pilsyk S."/>
            <person name="Pocsi I."/>
            <person name="Punt P.J."/>
            <person name="Ram A.F."/>
            <person name="Ren Q."/>
            <person name="Robellet X."/>
            <person name="Robson G."/>
            <person name="Seiboth B."/>
            <person name="van Solingen P."/>
            <person name="Specht T."/>
            <person name="Sun J."/>
            <person name="Taheri-Talesh N."/>
            <person name="Takeshita N."/>
            <person name="Ussery D."/>
            <person name="vanKuyk P.A."/>
            <person name="Visser H."/>
            <person name="van de Vondervoort P.J."/>
            <person name="de Vries R.P."/>
            <person name="Walton J."/>
            <person name="Xiang X."/>
            <person name="Xiong Y."/>
            <person name="Zeng A.P."/>
            <person name="Brandt B.W."/>
            <person name="Cornell M.J."/>
            <person name="van den Hondel C.A."/>
            <person name="Visser J."/>
            <person name="Oliver S.G."/>
            <person name="Turner G."/>
        </authorList>
    </citation>
    <scope>GENOME REANNOTATION</scope>
    <source>
        <strain evidence="8">FGSC A4 / ATCC 38163 / CBS 112.46 / NRRL 194 / M139</strain>
    </source>
</reference>
<feature type="region of interest" description="Disordered" evidence="5">
    <location>
        <begin position="1"/>
        <end position="26"/>
    </location>
</feature>
<accession>Q5AQY0</accession>
<evidence type="ECO:0000256" key="4">
    <source>
        <dbReference type="ARBA" id="ARBA00023136"/>
    </source>
</evidence>
<dbReference type="KEGG" id="ani:ANIA_09300"/>
<dbReference type="AlphaFoldDB" id="Q5AQY0"/>
<dbReference type="EMBL" id="BN001308">
    <property type="protein sequence ID" value="CBF87359.1"/>
    <property type="molecule type" value="Genomic_DNA"/>
</dbReference>
<feature type="transmembrane region" description="Helical" evidence="6">
    <location>
        <begin position="455"/>
        <end position="476"/>
    </location>
</feature>
<feature type="transmembrane region" description="Helical" evidence="6">
    <location>
        <begin position="150"/>
        <end position="170"/>
    </location>
</feature>
<protein>
    <submittedName>
        <fullName evidence="7">Amino acid transporter (Eurofung)</fullName>
    </submittedName>
</protein>
<feature type="transmembrane region" description="Helical" evidence="6">
    <location>
        <begin position="321"/>
        <end position="341"/>
    </location>
</feature>
<dbReference type="GO" id="GO:0016020">
    <property type="term" value="C:membrane"/>
    <property type="evidence" value="ECO:0007669"/>
    <property type="project" value="UniProtKB-SubCell"/>
</dbReference>
<dbReference type="eggNOG" id="KOG1287">
    <property type="taxonomic scope" value="Eukaryota"/>
</dbReference>
<gene>
    <name evidence="7" type="ORF">ANIA_09300</name>
</gene>
<feature type="transmembrane region" description="Helical" evidence="6">
    <location>
        <begin position="496"/>
        <end position="515"/>
    </location>
</feature>
<evidence type="ECO:0000256" key="6">
    <source>
        <dbReference type="SAM" id="Phobius"/>
    </source>
</evidence>
<evidence type="ECO:0000313" key="8">
    <source>
        <dbReference type="Proteomes" id="UP000000560"/>
    </source>
</evidence>
<proteinExistence type="predicted"/>
<evidence type="ECO:0000256" key="1">
    <source>
        <dbReference type="ARBA" id="ARBA00004141"/>
    </source>
</evidence>
<dbReference type="VEuPathDB" id="FungiDB:AN9300"/>
<dbReference type="OMA" id="EFAMHER"/>
<dbReference type="GO" id="GO:0003333">
    <property type="term" value="P:amino acid transmembrane transport"/>
    <property type="evidence" value="ECO:0000318"/>
    <property type="project" value="GO_Central"/>
</dbReference>
<evidence type="ECO:0000313" key="7">
    <source>
        <dbReference type="EMBL" id="CBF87359.1"/>
    </source>
</evidence>
<dbReference type="InParanoid" id="Q5AQY0"/>
<evidence type="ECO:0000256" key="2">
    <source>
        <dbReference type="ARBA" id="ARBA00022692"/>
    </source>
</evidence>
<organism evidence="7 8">
    <name type="scientific">Emericella nidulans (strain FGSC A4 / ATCC 38163 / CBS 112.46 / NRRL 194 / M139)</name>
    <name type="common">Aspergillus nidulans</name>
    <dbReference type="NCBI Taxonomy" id="227321"/>
    <lineage>
        <taxon>Eukaryota</taxon>
        <taxon>Fungi</taxon>
        <taxon>Dikarya</taxon>
        <taxon>Ascomycota</taxon>
        <taxon>Pezizomycotina</taxon>
        <taxon>Eurotiomycetes</taxon>
        <taxon>Eurotiomycetidae</taxon>
        <taxon>Eurotiales</taxon>
        <taxon>Aspergillaceae</taxon>
        <taxon>Aspergillus</taxon>
        <taxon>Aspergillus subgen. Nidulantes</taxon>
    </lineage>
</organism>
<dbReference type="GO" id="GO:0015179">
    <property type="term" value="F:L-amino acid transmembrane transporter activity"/>
    <property type="evidence" value="ECO:0000318"/>
    <property type="project" value="GO_Central"/>
</dbReference>
<accession>C8VQQ2</accession>
<feature type="transmembrane region" description="Helical" evidence="6">
    <location>
        <begin position="107"/>
        <end position="129"/>
    </location>
</feature>
<feature type="transmembrane region" description="Helical" evidence="6">
    <location>
        <begin position="404"/>
        <end position="422"/>
    </location>
</feature>
<dbReference type="GeneID" id="2867934"/>
<feature type="transmembrane region" description="Helical" evidence="6">
    <location>
        <begin position="32"/>
        <end position="54"/>
    </location>
</feature>
<dbReference type="Proteomes" id="UP000000560">
    <property type="component" value="Chromosome VIII"/>
</dbReference>
<dbReference type="InterPro" id="IPR002293">
    <property type="entry name" value="AA/rel_permease1"/>
</dbReference>
<comment type="subcellular location">
    <subcellularLocation>
        <location evidence="1">Membrane</location>
        <topology evidence="1">Multi-pass membrane protein</topology>
    </subcellularLocation>
</comment>
<dbReference type="HOGENOM" id="CLU_013661_4_1_1"/>